<evidence type="ECO:0000256" key="8">
    <source>
        <dbReference type="ARBA" id="ARBA00023012"/>
    </source>
</evidence>
<protein>
    <recommendedName>
        <fullName evidence="2">histidine kinase</fullName>
        <ecNumber evidence="2">2.7.13.3</ecNumber>
    </recommendedName>
</protein>
<evidence type="ECO:0000256" key="5">
    <source>
        <dbReference type="ARBA" id="ARBA00022741"/>
    </source>
</evidence>
<keyword evidence="8" id="KW-0902">Two-component regulatory system</keyword>
<dbReference type="EMBL" id="JAKXMK010000031">
    <property type="protein sequence ID" value="MCH6170281.1"/>
    <property type="molecule type" value="Genomic_DNA"/>
</dbReference>
<keyword evidence="6" id="KW-0418">Kinase</keyword>
<name>A0ABS9TP27_9PSEU</name>
<keyword evidence="4" id="KW-0808">Transferase</keyword>
<dbReference type="Gene3D" id="3.30.450.40">
    <property type="match status" value="2"/>
</dbReference>
<dbReference type="Gene3D" id="3.30.565.10">
    <property type="entry name" value="Histidine kinase-like ATPase, C-terminal domain"/>
    <property type="match status" value="1"/>
</dbReference>
<dbReference type="Proteomes" id="UP001299970">
    <property type="component" value="Unassembled WGS sequence"/>
</dbReference>
<comment type="caution">
    <text evidence="11">The sequence shown here is derived from an EMBL/GenBank/DDBJ whole genome shotgun (WGS) entry which is preliminary data.</text>
</comment>
<gene>
    <name evidence="11" type="ORF">MMF94_31660</name>
</gene>
<evidence type="ECO:0000256" key="9">
    <source>
        <dbReference type="SAM" id="MobiDB-lite"/>
    </source>
</evidence>
<organism evidence="11 12">
    <name type="scientific">Pseudonocardia alaniniphila</name>
    <dbReference type="NCBI Taxonomy" id="75291"/>
    <lineage>
        <taxon>Bacteria</taxon>
        <taxon>Bacillati</taxon>
        <taxon>Actinomycetota</taxon>
        <taxon>Actinomycetes</taxon>
        <taxon>Pseudonocardiales</taxon>
        <taxon>Pseudonocardiaceae</taxon>
        <taxon>Pseudonocardia</taxon>
    </lineage>
</organism>
<evidence type="ECO:0000256" key="7">
    <source>
        <dbReference type="ARBA" id="ARBA00022840"/>
    </source>
</evidence>
<dbReference type="Pfam" id="PF07730">
    <property type="entry name" value="HisKA_3"/>
    <property type="match status" value="1"/>
</dbReference>
<proteinExistence type="predicted"/>
<sequence length="554" mass="58210">MSETGRPVRIDDYATASGPVAETHHRWGVRAAVGVPINVEGRLWGLVLVASTHAQPLPADTEARLSGFTELVATALANAQARVELRGFAEEQAALRGVATLFARAAAPEEVFAAVTAEVGRVLHAEFITMTRYDPDGGATILGAWSSTAASPIKVGTRYKLGGRNVTTLVFETGRPARIDDYTTVSGDAAYIARAFSFGAAAAVPINVAGRLWGLMGIASTRVQPLPADTEARLAGFTELAATAVADAESQAQLTASRARIVAAADQARRRIERDLHDGAQQRLVSLAMALQLAQAAAPPEAVELAAQLDDLAAEATSTLDELRELARGIHPAALAEGGLSSALEVLARRCTIPVRLDVRADRQLPEPIEVAAYYVVAEALTNAVKHADASTIDVHVDTAAAGDDADALRVCARRRTRRRRALRRIRLGRAQGPGGCSGLPALGAERLRRGHHGASRAPAGPSPWALARARRWRASSTRRASGSGGRRPEAAPNTRTPPARQRARRGGGRPTRGGGPPGPGTQPKAPMHAATRPTTCARPRSPGPDHPPKPQAG</sequence>
<dbReference type="InterPro" id="IPR036890">
    <property type="entry name" value="HATPase_C_sf"/>
</dbReference>
<dbReference type="SMART" id="SM00065">
    <property type="entry name" value="GAF"/>
    <property type="match status" value="1"/>
</dbReference>
<feature type="region of interest" description="Disordered" evidence="9">
    <location>
        <begin position="450"/>
        <end position="554"/>
    </location>
</feature>
<dbReference type="PANTHER" id="PTHR24421">
    <property type="entry name" value="NITRATE/NITRITE SENSOR PROTEIN NARX-RELATED"/>
    <property type="match status" value="1"/>
</dbReference>
<evidence type="ECO:0000256" key="4">
    <source>
        <dbReference type="ARBA" id="ARBA00022679"/>
    </source>
</evidence>
<dbReference type="SUPFAM" id="SSF55781">
    <property type="entry name" value="GAF domain-like"/>
    <property type="match status" value="2"/>
</dbReference>
<feature type="domain" description="GAF" evidence="10">
    <location>
        <begin position="107"/>
        <end position="255"/>
    </location>
</feature>
<comment type="catalytic activity">
    <reaction evidence="1">
        <text>ATP + protein L-histidine = ADP + protein N-phospho-L-histidine.</text>
        <dbReference type="EC" id="2.7.13.3"/>
    </reaction>
</comment>
<dbReference type="Pfam" id="PF01590">
    <property type="entry name" value="GAF"/>
    <property type="match status" value="2"/>
</dbReference>
<reference evidence="11 12" key="1">
    <citation type="submission" date="2022-03" db="EMBL/GenBank/DDBJ databases">
        <title>Pseudonocardia alaer sp. nov., a novel actinomycete isolated from reed forest soil.</title>
        <authorList>
            <person name="Wang L."/>
        </authorList>
    </citation>
    <scope>NUCLEOTIDE SEQUENCE [LARGE SCALE GENOMIC DNA]</scope>
    <source>
        <strain evidence="11 12">Y-16303</strain>
    </source>
</reference>
<evidence type="ECO:0000256" key="2">
    <source>
        <dbReference type="ARBA" id="ARBA00012438"/>
    </source>
</evidence>
<dbReference type="PANTHER" id="PTHR24421:SF10">
    <property type="entry name" value="NITRATE_NITRITE SENSOR PROTEIN NARQ"/>
    <property type="match status" value="1"/>
</dbReference>
<keyword evidence="5" id="KW-0547">Nucleotide-binding</keyword>
<evidence type="ECO:0000256" key="1">
    <source>
        <dbReference type="ARBA" id="ARBA00000085"/>
    </source>
</evidence>
<evidence type="ECO:0000256" key="6">
    <source>
        <dbReference type="ARBA" id="ARBA00022777"/>
    </source>
</evidence>
<evidence type="ECO:0000313" key="12">
    <source>
        <dbReference type="Proteomes" id="UP001299970"/>
    </source>
</evidence>
<dbReference type="InterPro" id="IPR011712">
    <property type="entry name" value="Sig_transdc_His_kin_sub3_dim/P"/>
</dbReference>
<dbReference type="InterPro" id="IPR029016">
    <property type="entry name" value="GAF-like_dom_sf"/>
</dbReference>
<feature type="compositionally biased region" description="Low complexity" evidence="9">
    <location>
        <begin position="491"/>
        <end position="501"/>
    </location>
</feature>
<keyword evidence="12" id="KW-1185">Reference proteome</keyword>
<dbReference type="RefSeq" id="WP_241041087.1">
    <property type="nucleotide sequence ID" value="NZ_BAAAJF010000063.1"/>
</dbReference>
<dbReference type="Gene3D" id="1.20.5.1930">
    <property type="match status" value="1"/>
</dbReference>
<evidence type="ECO:0000259" key="10">
    <source>
        <dbReference type="SMART" id="SM00065"/>
    </source>
</evidence>
<dbReference type="InterPro" id="IPR003018">
    <property type="entry name" value="GAF"/>
</dbReference>
<evidence type="ECO:0000313" key="11">
    <source>
        <dbReference type="EMBL" id="MCH6170281.1"/>
    </source>
</evidence>
<dbReference type="EC" id="2.7.13.3" evidence="2"/>
<keyword evidence="7" id="KW-0067">ATP-binding</keyword>
<keyword evidence="3" id="KW-0597">Phosphoprotein</keyword>
<dbReference type="InterPro" id="IPR050482">
    <property type="entry name" value="Sensor_HK_TwoCompSys"/>
</dbReference>
<accession>A0ABS9TP27</accession>
<evidence type="ECO:0000256" key="3">
    <source>
        <dbReference type="ARBA" id="ARBA00022553"/>
    </source>
</evidence>